<evidence type="ECO:0000313" key="5">
    <source>
        <dbReference type="Proteomes" id="UP000052946"/>
    </source>
</evidence>
<dbReference type="InterPro" id="IPR003593">
    <property type="entry name" value="AAA+_ATPase"/>
</dbReference>
<comment type="caution">
    <text evidence="4">The sequence shown here is derived from an EMBL/GenBank/DDBJ whole genome shotgun (WGS) entry which is preliminary data.</text>
</comment>
<dbReference type="CDD" id="cd03221">
    <property type="entry name" value="ABCF_EF-3"/>
    <property type="match status" value="2"/>
</dbReference>
<dbReference type="RefSeq" id="WP_058949135.1">
    <property type="nucleotide sequence ID" value="NZ_BBXV01000004.1"/>
</dbReference>
<evidence type="ECO:0000313" key="4">
    <source>
        <dbReference type="EMBL" id="GAQ16296.1"/>
    </source>
</evidence>
<dbReference type="OrthoDB" id="9760950at2"/>
<dbReference type="PANTHER" id="PTHR42855:SF2">
    <property type="entry name" value="DRUG RESISTANCE ABC TRANSPORTER,ATP-BINDING PROTEIN"/>
    <property type="match status" value="1"/>
</dbReference>
<dbReference type="InterPro" id="IPR017871">
    <property type="entry name" value="ABC_transporter-like_CS"/>
</dbReference>
<keyword evidence="2 4" id="KW-0067">ATP-binding</keyword>
<proteinExistence type="predicted"/>
<dbReference type="PROSITE" id="PS50893">
    <property type="entry name" value="ABC_TRANSPORTER_2"/>
    <property type="match status" value="2"/>
</dbReference>
<accession>A0A0U9H852</accession>
<dbReference type="FunFam" id="3.40.50.300:FF:000905">
    <property type="entry name" value="Heme ABC transporter ATP-binding protein"/>
    <property type="match status" value="1"/>
</dbReference>
<dbReference type="InterPro" id="IPR032781">
    <property type="entry name" value="ABC_tran_Xtn"/>
</dbReference>
<protein>
    <submittedName>
        <fullName evidence="4">Heme ABC transporter ATP-binding protein</fullName>
    </submittedName>
</protein>
<dbReference type="EMBL" id="BBXV01000004">
    <property type="protein sequence ID" value="GAQ16296.1"/>
    <property type="molecule type" value="Genomic_DNA"/>
</dbReference>
<feature type="domain" description="ABC transporter" evidence="3">
    <location>
        <begin position="4"/>
        <end position="259"/>
    </location>
</feature>
<dbReference type="Proteomes" id="UP000052946">
    <property type="component" value="Unassembled WGS sequence"/>
</dbReference>
<dbReference type="GO" id="GO:0016887">
    <property type="term" value="F:ATP hydrolysis activity"/>
    <property type="evidence" value="ECO:0007669"/>
    <property type="project" value="InterPro"/>
</dbReference>
<organism evidence="4 5">
    <name type="scientific">Oceanobacillus picturae</name>
    <dbReference type="NCBI Taxonomy" id="171693"/>
    <lineage>
        <taxon>Bacteria</taxon>
        <taxon>Bacillati</taxon>
        <taxon>Bacillota</taxon>
        <taxon>Bacilli</taxon>
        <taxon>Bacillales</taxon>
        <taxon>Bacillaceae</taxon>
        <taxon>Oceanobacillus</taxon>
    </lineage>
</organism>
<evidence type="ECO:0000256" key="2">
    <source>
        <dbReference type="ARBA" id="ARBA00022840"/>
    </source>
</evidence>
<dbReference type="SMART" id="SM00382">
    <property type="entry name" value="AAA"/>
    <property type="match status" value="2"/>
</dbReference>
<dbReference type="InterPro" id="IPR051309">
    <property type="entry name" value="ABCF_ATPase"/>
</dbReference>
<dbReference type="SUPFAM" id="SSF52540">
    <property type="entry name" value="P-loop containing nucleoside triphosphate hydrolases"/>
    <property type="match status" value="2"/>
</dbReference>
<dbReference type="PROSITE" id="PS00211">
    <property type="entry name" value="ABC_TRANSPORTER_1"/>
    <property type="match status" value="2"/>
</dbReference>
<keyword evidence="1" id="KW-0547">Nucleotide-binding</keyword>
<dbReference type="Pfam" id="PF00005">
    <property type="entry name" value="ABC_tran"/>
    <property type="match status" value="2"/>
</dbReference>
<dbReference type="InterPro" id="IPR003439">
    <property type="entry name" value="ABC_transporter-like_ATP-bd"/>
</dbReference>
<name>A0A0U9H852_9BACI</name>
<feature type="domain" description="ABC transporter" evidence="3">
    <location>
        <begin position="318"/>
        <end position="518"/>
    </location>
</feature>
<reference evidence="5" key="1">
    <citation type="submission" date="2015-07" db="EMBL/GenBank/DDBJ databases">
        <title>Draft Genome Sequence of Oceanobacillus picturae Heshi-B3 that Was Isolated from Fermented Rice Bran with Aging Salted Mackerel, Which Was Named Heshiko as Traditional Fermented Seafood in Japan.</title>
        <authorList>
            <person name="Akuzawa S."/>
            <person name="Nakagawa J."/>
            <person name="Kanekatsu T."/>
            <person name="Kanesaki Y."/>
            <person name="Suzuki T."/>
        </authorList>
    </citation>
    <scope>NUCLEOTIDE SEQUENCE [LARGE SCALE GENOMIC DNA]</scope>
    <source>
        <strain evidence="5">Heshi-B3</strain>
    </source>
</reference>
<gene>
    <name evidence="4" type="ORF">OPHB3_0212</name>
</gene>
<dbReference type="Pfam" id="PF12848">
    <property type="entry name" value="ABC_tran_Xtn"/>
    <property type="match status" value="1"/>
</dbReference>
<dbReference type="AlphaFoldDB" id="A0A0U9H852"/>
<dbReference type="GO" id="GO:0005524">
    <property type="term" value="F:ATP binding"/>
    <property type="evidence" value="ECO:0007669"/>
    <property type="project" value="UniProtKB-KW"/>
</dbReference>
<dbReference type="FunFam" id="3.40.50.300:FF:000011">
    <property type="entry name" value="Putative ABC transporter ATP-binding component"/>
    <property type="match status" value="1"/>
</dbReference>
<evidence type="ECO:0000259" key="3">
    <source>
        <dbReference type="PROSITE" id="PS50893"/>
    </source>
</evidence>
<sequence length="518" mass="59020">MSLLSVNNLSHGFGDRAIFEDVSFRLLQGEHIGLLGANGEGKSTFMNIITGKLEPDAGKVSWAKHVRVGYLDQHAVLKKGMTIRDALRTAFQYLYDMETEMNELYAKMGEVEPEELEEILEETGRIQDALTNNDFYIIDAKVDEVANGLGLDDFGLERDVHDLSGGQRTKVLLAKLLLEKPDILLLDEPTNYLDVEHIVWLKEYLLAYEHAFILVSHDIPFMNSVVNLIYHMENQQLTRYPGDYDEFLRVYEMKKQQQTAAYKKQQKEIANLKDFVARNKANAATSKMAMSRQKKLDKMEVIELDAEKPKPQFEFKVARTPGRYLFETSDLVIGYEEPLSRPLNLTMERGQKLALSGANGIGKTTLLRSILGEIPALSGSVELGEYLHIGYFEQEMKEVSKKTCIEEIWDEFPHMNQYEVRAALARCGLTTKHIESKVQVLSGGEKAKVRLCKLLNQESNLLVLDEPTNHLDKDAKAELKRALKDFKGSVLLISHEPDFYEDIVTEVWNCEDWTTKAF</sequence>
<dbReference type="PANTHER" id="PTHR42855">
    <property type="entry name" value="ABC TRANSPORTER ATP-BINDING SUBUNIT"/>
    <property type="match status" value="1"/>
</dbReference>
<evidence type="ECO:0000256" key="1">
    <source>
        <dbReference type="ARBA" id="ARBA00022741"/>
    </source>
</evidence>
<dbReference type="Gene3D" id="3.40.50.300">
    <property type="entry name" value="P-loop containing nucleotide triphosphate hydrolases"/>
    <property type="match status" value="2"/>
</dbReference>
<dbReference type="InterPro" id="IPR027417">
    <property type="entry name" value="P-loop_NTPase"/>
</dbReference>
<reference evidence="4 5" key="2">
    <citation type="journal article" date="2016" name="Genome Announc.">
        <title>Draft Genome Sequence of Oceanobacillus picturae Heshi-B3, Isolated from Fermented Rice Bran in a Traditional Japanese Seafood Dish.</title>
        <authorList>
            <person name="Akuzawa S."/>
            <person name="Nagaoka J."/>
            <person name="Kanekatsu M."/>
            <person name="Kanesaki Y."/>
            <person name="Suzuki T."/>
        </authorList>
    </citation>
    <scope>NUCLEOTIDE SEQUENCE [LARGE SCALE GENOMIC DNA]</scope>
    <source>
        <strain evidence="4 5">Heshi-B3</strain>
    </source>
</reference>